<gene>
    <name evidence="4" type="ORF">CEPID_11975</name>
</gene>
<dbReference type="Gene3D" id="3.40.50.300">
    <property type="entry name" value="P-loop containing nucleotide triphosphate hydrolases"/>
    <property type="match status" value="1"/>
</dbReference>
<evidence type="ECO:0000256" key="2">
    <source>
        <dbReference type="ARBA" id="ARBA00022840"/>
    </source>
</evidence>
<dbReference type="InterPro" id="IPR003439">
    <property type="entry name" value="ABC_transporter-like_ATP-bd"/>
</dbReference>
<feature type="domain" description="ABC transporter" evidence="3">
    <location>
        <begin position="2"/>
        <end position="225"/>
    </location>
</feature>
<reference evidence="4 5" key="1">
    <citation type="submission" date="2015-05" db="EMBL/GenBank/DDBJ databases">
        <title>Complete genome sequence of Corynebacterium epidermidicanis DSM 45586, isolated from the skin of a dog suffering from pruritus.</title>
        <authorList>
            <person name="Ruckert C."/>
            <person name="Albersmeier A."/>
            <person name="Winkler A."/>
            <person name="Tauch A."/>
        </authorList>
    </citation>
    <scope>NUCLEOTIDE SEQUENCE [LARGE SCALE GENOMIC DNA]</scope>
    <source>
        <strain evidence="4 5">DSM 45586</strain>
    </source>
</reference>
<protein>
    <submittedName>
        <fullName evidence="4">ABC-type multidrug transport system, ATPase component</fullName>
    </submittedName>
</protein>
<name>A0A0G3GXH8_9CORY</name>
<dbReference type="GO" id="GO:0005524">
    <property type="term" value="F:ATP binding"/>
    <property type="evidence" value="ECO:0007669"/>
    <property type="project" value="UniProtKB-KW"/>
</dbReference>
<evidence type="ECO:0000256" key="1">
    <source>
        <dbReference type="ARBA" id="ARBA00022741"/>
    </source>
</evidence>
<dbReference type="SUPFAM" id="SSF52540">
    <property type="entry name" value="P-loop containing nucleoside triphosphate hydrolases"/>
    <property type="match status" value="1"/>
</dbReference>
<dbReference type="PANTHER" id="PTHR43158:SF5">
    <property type="entry name" value="ABC TRANSPORTER, ATP-BINDING PROTEIN"/>
    <property type="match status" value="1"/>
</dbReference>
<evidence type="ECO:0000313" key="5">
    <source>
        <dbReference type="Proteomes" id="UP000035368"/>
    </source>
</evidence>
<dbReference type="Proteomes" id="UP000035368">
    <property type="component" value="Chromosome"/>
</dbReference>
<evidence type="ECO:0000259" key="3">
    <source>
        <dbReference type="PROSITE" id="PS50893"/>
    </source>
</evidence>
<dbReference type="PROSITE" id="PS50893">
    <property type="entry name" value="ABC_TRANSPORTER_2"/>
    <property type="match status" value="1"/>
</dbReference>
<dbReference type="STRING" id="1050174.CEPID_11975"/>
<dbReference type="AlphaFoldDB" id="A0A0G3GXH8"/>
<dbReference type="PATRIC" id="fig|1050174.4.peg.2417"/>
<keyword evidence="5" id="KW-1185">Reference proteome</keyword>
<keyword evidence="2" id="KW-0067">ATP-binding</keyword>
<dbReference type="Pfam" id="PF00005">
    <property type="entry name" value="ABC_tran"/>
    <property type="match status" value="1"/>
</dbReference>
<dbReference type="OrthoDB" id="9804819at2"/>
<dbReference type="PANTHER" id="PTHR43158">
    <property type="entry name" value="SKFA PEPTIDE EXPORT ATP-BINDING PROTEIN SKFE"/>
    <property type="match status" value="1"/>
</dbReference>
<keyword evidence="1" id="KW-0547">Nucleotide-binding</keyword>
<organism evidence="4 5">
    <name type="scientific">Corynebacterium epidermidicanis</name>
    <dbReference type="NCBI Taxonomy" id="1050174"/>
    <lineage>
        <taxon>Bacteria</taxon>
        <taxon>Bacillati</taxon>
        <taxon>Actinomycetota</taxon>
        <taxon>Actinomycetes</taxon>
        <taxon>Mycobacteriales</taxon>
        <taxon>Corynebacteriaceae</taxon>
        <taxon>Corynebacterium</taxon>
    </lineage>
</organism>
<dbReference type="RefSeq" id="WP_047241094.1">
    <property type="nucleotide sequence ID" value="NZ_CP011541.1"/>
</dbReference>
<sequence>MIRAQNLTVSYQQPVLTELDLVLEEGLIHGLVGPNGSGKTTLMRVLAGQQKYQGSVRAFGNEVFDNEATMSRTILAGNDLTIMPRWSAKRLFGLGAQRWTSFDEARAYELAQIFDLDVKKPNQQLSLGQRSAMFVCFGLASRCDVTLLDEPYLGIDAERRELLYRLILEEQQLKPRTFLISTHHINETARVLDAVHLLYDGRIPLSATSPELQERVVALTGPTSKLELLGGNILGQEDAAGYSRVLVDAAKLDRIPSGFRSENVDLETAVLALSRQLERAEAS</sequence>
<dbReference type="InterPro" id="IPR027417">
    <property type="entry name" value="P-loop_NTPase"/>
</dbReference>
<evidence type="ECO:0000313" key="4">
    <source>
        <dbReference type="EMBL" id="AKK04218.1"/>
    </source>
</evidence>
<dbReference type="GO" id="GO:0016887">
    <property type="term" value="F:ATP hydrolysis activity"/>
    <property type="evidence" value="ECO:0007669"/>
    <property type="project" value="InterPro"/>
</dbReference>
<dbReference type="InterPro" id="IPR003593">
    <property type="entry name" value="AAA+_ATPase"/>
</dbReference>
<dbReference type="KEGG" id="cei:CEPID_11975"/>
<dbReference type="SMART" id="SM00382">
    <property type="entry name" value="AAA"/>
    <property type="match status" value="1"/>
</dbReference>
<accession>A0A0G3GXH8</accession>
<proteinExistence type="predicted"/>
<dbReference type="EMBL" id="CP011541">
    <property type="protein sequence ID" value="AKK04218.1"/>
    <property type="molecule type" value="Genomic_DNA"/>
</dbReference>